<keyword evidence="9" id="KW-1185">Reference proteome</keyword>
<evidence type="ECO:0000313" key="9">
    <source>
        <dbReference type="Proteomes" id="UP000284605"/>
    </source>
</evidence>
<dbReference type="GO" id="GO:0046872">
    <property type="term" value="F:metal ion binding"/>
    <property type="evidence" value="ECO:0007669"/>
    <property type="project" value="UniProtKB-KW"/>
</dbReference>
<gene>
    <name evidence="8" type="ORF">D3874_03515</name>
</gene>
<dbReference type="GO" id="GO:0016114">
    <property type="term" value="P:terpenoid biosynthetic process"/>
    <property type="evidence" value="ECO:0007669"/>
    <property type="project" value="UniProtKB-ARBA"/>
</dbReference>
<dbReference type="SFLD" id="SFLDS00005">
    <property type="entry name" value="Isoprenoid_Synthase_Type_I"/>
    <property type="match status" value="1"/>
</dbReference>
<dbReference type="PROSITE" id="PS00444">
    <property type="entry name" value="POLYPRENYL_SYNTHASE_2"/>
    <property type="match status" value="1"/>
</dbReference>
<evidence type="ECO:0000313" key="8">
    <source>
        <dbReference type="EMBL" id="RJF94892.1"/>
    </source>
</evidence>
<evidence type="ECO:0000256" key="4">
    <source>
        <dbReference type="ARBA" id="ARBA00022723"/>
    </source>
</evidence>
<dbReference type="Pfam" id="PF00348">
    <property type="entry name" value="polyprenyl_synt"/>
    <property type="match status" value="1"/>
</dbReference>
<comment type="caution">
    <text evidence="8">The sequence shown here is derived from an EMBL/GenBank/DDBJ whole genome shotgun (WGS) entry which is preliminary data.</text>
</comment>
<sequence length="298" mass="31670">MTDALNAALAKAASDIEKTLDRVLPPASGPEARLAEAMRYACLSGGKRLRPFLTLEVAQLFDVTPSCAYRAAAAIEAIHCYSLIHDDLPAMDDDDLRRGKPTVHKAFDEATAILAGDALLTFGFELLAGQDTHPDPRVRLELVATLALASGAHGMVGGQMADLAAEKSEGELDLHTITRLQKMKTGALITAAAEAGAILGKASAEARTALKGYAHDMGLAFQIADDLLDVEGRVEETGKAVGKDEARGKATFVSILGLERARAQAELLTEQAIRHLAMFGTRADLLVALARYVIERKS</sequence>
<keyword evidence="3 7" id="KW-0808">Transferase</keyword>
<evidence type="ECO:0000256" key="7">
    <source>
        <dbReference type="RuleBase" id="RU004466"/>
    </source>
</evidence>
<evidence type="ECO:0000256" key="6">
    <source>
        <dbReference type="ARBA" id="ARBA00023229"/>
    </source>
</evidence>
<evidence type="ECO:0000256" key="3">
    <source>
        <dbReference type="ARBA" id="ARBA00022679"/>
    </source>
</evidence>
<reference evidence="8 9" key="1">
    <citation type="submission" date="2018-09" db="EMBL/GenBank/DDBJ databases">
        <authorList>
            <person name="Zhu H."/>
        </authorList>
    </citation>
    <scope>NUCLEOTIDE SEQUENCE [LARGE SCALE GENOMIC DNA]</scope>
    <source>
        <strain evidence="8 9">K1W22B-8</strain>
    </source>
</reference>
<comment type="similarity">
    <text evidence="2 7">Belongs to the FPP/GGPP synthase family.</text>
</comment>
<dbReference type="InterPro" id="IPR053378">
    <property type="entry name" value="Prenyl_diphosphate_synthase"/>
</dbReference>
<dbReference type="GO" id="GO:0005737">
    <property type="term" value="C:cytoplasm"/>
    <property type="evidence" value="ECO:0007669"/>
    <property type="project" value="UniProtKB-ARBA"/>
</dbReference>
<dbReference type="RefSeq" id="WP_119776554.1">
    <property type="nucleotide sequence ID" value="NZ_QYUK01000008.1"/>
</dbReference>
<dbReference type="PANTHER" id="PTHR43281">
    <property type="entry name" value="FARNESYL DIPHOSPHATE SYNTHASE"/>
    <property type="match status" value="1"/>
</dbReference>
<dbReference type="CDD" id="cd00685">
    <property type="entry name" value="Trans_IPPS_HT"/>
    <property type="match status" value="1"/>
</dbReference>
<dbReference type="AlphaFoldDB" id="A0A418WUF1"/>
<dbReference type="OrthoDB" id="9805316at2"/>
<keyword evidence="6" id="KW-0414">Isoprene biosynthesis</keyword>
<name>A0A418WUF1_9PROT</name>
<accession>A0A418WUF1</accession>
<dbReference type="NCBIfam" id="NF045485">
    <property type="entry name" value="FPPsyn"/>
    <property type="match status" value="1"/>
</dbReference>
<dbReference type="SFLD" id="SFLDG01017">
    <property type="entry name" value="Polyprenyl_Transferase_Like"/>
    <property type="match status" value="1"/>
</dbReference>
<organism evidence="8 9">
    <name type="scientific">Oleomonas cavernae</name>
    <dbReference type="NCBI Taxonomy" id="2320859"/>
    <lineage>
        <taxon>Bacteria</taxon>
        <taxon>Pseudomonadati</taxon>
        <taxon>Pseudomonadota</taxon>
        <taxon>Alphaproteobacteria</taxon>
        <taxon>Acetobacterales</taxon>
        <taxon>Acetobacteraceae</taxon>
        <taxon>Oleomonas</taxon>
    </lineage>
</organism>
<keyword evidence="5" id="KW-0460">Magnesium</keyword>
<dbReference type="Proteomes" id="UP000284605">
    <property type="component" value="Unassembled WGS sequence"/>
</dbReference>
<dbReference type="PROSITE" id="PS00723">
    <property type="entry name" value="POLYPRENYL_SYNTHASE_1"/>
    <property type="match status" value="1"/>
</dbReference>
<evidence type="ECO:0000256" key="2">
    <source>
        <dbReference type="ARBA" id="ARBA00006706"/>
    </source>
</evidence>
<evidence type="ECO:0000256" key="5">
    <source>
        <dbReference type="ARBA" id="ARBA00022842"/>
    </source>
</evidence>
<dbReference type="InterPro" id="IPR033749">
    <property type="entry name" value="Polyprenyl_synt_CS"/>
</dbReference>
<dbReference type="EMBL" id="QYUK01000008">
    <property type="protein sequence ID" value="RJF94892.1"/>
    <property type="molecule type" value="Genomic_DNA"/>
</dbReference>
<dbReference type="SUPFAM" id="SSF48576">
    <property type="entry name" value="Terpenoid synthases"/>
    <property type="match status" value="1"/>
</dbReference>
<dbReference type="InterPro" id="IPR000092">
    <property type="entry name" value="Polyprenyl_synt"/>
</dbReference>
<dbReference type="Gene3D" id="1.10.600.10">
    <property type="entry name" value="Farnesyl Diphosphate Synthase"/>
    <property type="match status" value="1"/>
</dbReference>
<comment type="cofactor">
    <cofactor evidence="1">
        <name>Mg(2+)</name>
        <dbReference type="ChEBI" id="CHEBI:18420"/>
    </cofactor>
</comment>
<dbReference type="GO" id="GO:0004659">
    <property type="term" value="F:prenyltransferase activity"/>
    <property type="evidence" value="ECO:0007669"/>
    <property type="project" value="InterPro"/>
</dbReference>
<proteinExistence type="inferred from homology"/>
<keyword evidence="4" id="KW-0479">Metal-binding</keyword>
<dbReference type="FunFam" id="1.10.600.10:FF:000001">
    <property type="entry name" value="Geranylgeranyl diphosphate synthase"/>
    <property type="match status" value="1"/>
</dbReference>
<dbReference type="InterPro" id="IPR008949">
    <property type="entry name" value="Isoprenoid_synthase_dom_sf"/>
</dbReference>
<protein>
    <submittedName>
        <fullName evidence="8">Polyprenyl synthetase family protein</fullName>
    </submittedName>
</protein>
<dbReference type="PANTHER" id="PTHR43281:SF1">
    <property type="entry name" value="FARNESYL DIPHOSPHATE SYNTHASE"/>
    <property type="match status" value="1"/>
</dbReference>
<evidence type="ECO:0000256" key="1">
    <source>
        <dbReference type="ARBA" id="ARBA00001946"/>
    </source>
</evidence>